<dbReference type="Gene3D" id="3.30.450.30">
    <property type="entry name" value="Dynein light chain 2a, cytoplasmic"/>
    <property type="match status" value="1"/>
</dbReference>
<organism evidence="4 8">
    <name type="scientific">Aphanomyces astaci</name>
    <name type="common">Crayfish plague agent</name>
    <dbReference type="NCBI Taxonomy" id="112090"/>
    <lineage>
        <taxon>Eukaryota</taxon>
        <taxon>Sar</taxon>
        <taxon>Stramenopiles</taxon>
        <taxon>Oomycota</taxon>
        <taxon>Saprolegniomycetes</taxon>
        <taxon>Saprolegniales</taxon>
        <taxon>Verrucalvaceae</taxon>
        <taxon>Aphanomyces</taxon>
    </lineage>
</organism>
<keyword evidence="2" id="KW-0812">Transmembrane</keyword>
<dbReference type="SMART" id="SM00960">
    <property type="entry name" value="Robl_LC7"/>
    <property type="match status" value="1"/>
</dbReference>
<evidence type="ECO:0000256" key="1">
    <source>
        <dbReference type="ARBA" id="ARBA00007191"/>
    </source>
</evidence>
<comment type="caution">
    <text evidence="4">The sequence shown here is derived from an EMBL/GenBank/DDBJ whole genome shotgun (WGS) entry which is preliminary data.</text>
</comment>
<evidence type="ECO:0000313" key="4">
    <source>
        <dbReference type="EMBL" id="RHY38887.1"/>
    </source>
</evidence>
<dbReference type="Proteomes" id="UP000266196">
    <property type="component" value="Unassembled WGS sequence"/>
</dbReference>
<keyword evidence="2" id="KW-0472">Membrane</keyword>
<comment type="similarity">
    <text evidence="1">Belongs to the GAMAD family.</text>
</comment>
<dbReference type="Proteomes" id="UP000266643">
    <property type="component" value="Unassembled WGS sequence"/>
</dbReference>
<feature type="transmembrane region" description="Helical" evidence="2">
    <location>
        <begin position="24"/>
        <end position="43"/>
    </location>
</feature>
<accession>A0A397C8N1</accession>
<dbReference type="Proteomes" id="UP000286510">
    <property type="component" value="Unassembled WGS sequence"/>
</dbReference>
<dbReference type="Pfam" id="PF03259">
    <property type="entry name" value="Robl_LC7"/>
    <property type="match status" value="1"/>
</dbReference>
<dbReference type="SUPFAM" id="SSF103196">
    <property type="entry name" value="Roadblock/LC7 domain"/>
    <property type="match status" value="1"/>
</dbReference>
<dbReference type="VEuPathDB" id="FungiDB:H257_14049"/>
<name>A0A397C8N1_APHAT</name>
<dbReference type="InterPro" id="IPR004942">
    <property type="entry name" value="Roadblock/LAMTOR2_dom"/>
</dbReference>
<sequence length="187" mass="20872">MASAEPVGSVVELHQPLHVLEHRVPFRNLLMGLFVFYAVSFAITWYRVWWNSLAGILVAAVGLLWFTFPSAKDGIWLELSGYEAEETIKRIKSHKGVQAVLIVNNDGVPIYSSTNDEEFAIDHAALLSQLAAKAKSTIRTLDPSNDMTFLRIRSKKHEIMIAPDKEYALIVIQNPNAGTDHEVTDLA</sequence>
<evidence type="ECO:0000313" key="6">
    <source>
        <dbReference type="EMBL" id="RHZ09643.1"/>
    </source>
</evidence>
<dbReference type="EMBL" id="QUTD01011985">
    <property type="protein sequence ID" value="RHY38887.1"/>
    <property type="molecule type" value="Genomic_DNA"/>
</dbReference>
<evidence type="ECO:0000313" key="5">
    <source>
        <dbReference type="EMBL" id="RHZ04774.1"/>
    </source>
</evidence>
<dbReference type="AlphaFoldDB" id="A0A397C8N1"/>
<dbReference type="FunFam" id="3.30.450.30:FF:000009">
    <property type="entry name" value="Dynein light chain roadblock"/>
    <property type="match status" value="1"/>
</dbReference>
<keyword evidence="2" id="KW-1133">Transmembrane helix</keyword>
<protein>
    <recommendedName>
        <fullName evidence="3">Roadblock/LAMTOR2 domain-containing protein</fullName>
    </recommendedName>
</protein>
<dbReference type="EMBL" id="QUTE01011495">
    <property type="protein sequence ID" value="RHZ09643.1"/>
    <property type="molecule type" value="Genomic_DNA"/>
</dbReference>
<feature type="domain" description="Roadblock/LAMTOR2" evidence="3">
    <location>
        <begin position="84"/>
        <end position="173"/>
    </location>
</feature>
<dbReference type="PANTHER" id="PTHR10779">
    <property type="entry name" value="DYNEIN LIGHT CHAIN ROADBLOCK"/>
    <property type="match status" value="1"/>
</dbReference>
<reference evidence="7 8" key="1">
    <citation type="submission" date="2018-08" db="EMBL/GenBank/DDBJ databases">
        <title>Aphanomyces genome sequencing and annotation.</title>
        <authorList>
            <person name="Minardi D."/>
            <person name="Oidtmann B."/>
            <person name="Van Der Giezen M."/>
            <person name="Studholme D.J."/>
        </authorList>
    </citation>
    <scope>NUCLEOTIDE SEQUENCE [LARGE SCALE GENOMIC DNA]</scope>
    <source>
        <strain evidence="6 7">197901</strain>
        <strain evidence="4 8">D2</strain>
        <strain evidence="5 9">FDL457</strain>
    </source>
</reference>
<evidence type="ECO:0000313" key="7">
    <source>
        <dbReference type="Proteomes" id="UP000266196"/>
    </source>
</evidence>
<proteinExistence type="inferred from homology"/>
<dbReference type="EMBL" id="QUTF01017237">
    <property type="protein sequence ID" value="RHZ04774.1"/>
    <property type="molecule type" value="Genomic_DNA"/>
</dbReference>
<evidence type="ECO:0000313" key="8">
    <source>
        <dbReference type="Proteomes" id="UP000266643"/>
    </source>
</evidence>
<evidence type="ECO:0000259" key="3">
    <source>
        <dbReference type="SMART" id="SM00960"/>
    </source>
</evidence>
<feature type="transmembrane region" description="Helical" evidence="2">
    <location>
        <begin position="49"/>
        <end position="68"/>
    </location>
</feature>
<gene>
    <name evidence="5" type="ORF">DYB26_002280</name>
    <name evidence="4" type="ORF">DYB30_006852</name>
    <name evidence="6" type="ORF">DYB31_002823</name>
</gene>
<evidence type="ECO:0000313" key="9">
    <source>
        <dbReference type="Proteomes" id="UP000286510"/>
    </source>
</evidence>
<evidence type="ECO:0000256" key="2">
    <source>
        <dbReference type="SAM" id="Phobius"/>
    </source>
</evidence>